<protein>
    <recommendedName>
        <fullName evidence="13">SDR family NAD(P)-dependent oxidoreductase</fullName>
    </recommendedName>
</protein>
<dbReference type="Pfam" id="PF08659">
    <property type="entry name" value="KR"/>
    <property type="match status" value="1"/>
</dbReference>
<dbReference type="PROSITE" id="PS01162">
    <property type="entry name" value="QOR_ZETA_CRYSTAL"/>
    <property type="match status" value="1"/>
</dbReference>
<dbReference type="SMART" id="SM00822">
    <property type="entry name" value="PKS_KR"/>
    <property type="match status" value="1"/>
</dbReference>
<dbReference type="InterPro" id="IPR006162">
    <property type="entry name" value="Ppantetheine_attach_site"/>
</dbReference>
<feature type="region of interest" description="Disordered" evidence="7">
    <location>
        <begin position="1"/>
        <end position="24"/>
    </location>
</feature>
<dbReference type="SUPFAM" id="SSF55048">
    <property type="entry name" value="Probable ACP-binding domain of malonyl-CoA ACP transacylase"/>
    <property type="match status" value="1"/>
</dbReference>
<dbReference type="PROSITE" id="PS50075">
    <property type="entry name" value="CARRIER"/>
    <property type="match status" value="2"/>
</dbReference>
<dbReference type="CDD" id="cd00833">
    <property type="entry name" value="PKS"/>
    <property type="match status" value="2"/>
</dbReference>
<keyword evidence="4" id="KW-0511">Multifunctional enzyme</keyword>
<keyword evidence="5" id="KW-0012">Acyltransferase</keyword>
<dbReference type="GO" id="GO:0016491">
    <property type="term" value="F:oxidoreductase activity"/>
    <property type="evidence" value="ECO:0007669"/>
    <property type="project" value="InterPro"/>
</dbReference>
<dbReference type="InterPro" id="IPR049552">
    <property type="entry name" value="PKS_DH_N"/>
</dbReference>
<dbReference type="InterPro" id="IPR020807">
    <property type="entry name" value="PKS_DH"/>
</dbReference>
<dbReference type="InterPro" id="IPR050091">
    <property type="entry name" value="PKS_NRPS_Biosynth_Enz"/>
</dbReference>
<feature type="active site" description="Proton acceptor; for dehydratase activity" evidence="6">
    <location>
        <position position="1521"/>
    </location>
</feature>
<dbReference type="GO" id="GO:0006633">
    <property type="term" value="P:fatty acid biosynthetic process"/>
    <property type="evidence" value="ECO:0007669"/>
    <property type="project" value="InterPro"/>
</dbReference>
<dbReference type="InterPro" id="IPR001227">
    <property type="entry name" value="Ac_transferase_dom_sf"/>
</dbReference>
<dbReference type="InterPro" id="IPR049900">
    <property type="entry name" value="PKS_mFAS_DH"/>
</dbReference>
<dbReference type="SMART" id="SM00826">
    <property type="entry name" value="PKS_DH"/>
    <property type="match status" value="1"/>
</dbReference>
<dbReference type="Pfam" id="PF16197">
    <property type="entry name" value="KAsynt_C_assoc"/>
    <property type="match status" value="1"/>
</dbReference>
<evidence type="ECO:0000256" key="1">
    <source>
        <dbReference type="ARBA" id="ARBA00022450"/>
    </source>
</evidence>
<dbReference type="InterPro" id="IPR020843">
    <property type="entry name" value="ER"/>
</dbReference>
<dbReference type="SMART" id="SM00823">
    <property type="entry name" value="PKS_PP"/>
    <property type="match status" value="2"/>
</dbReference>
<dbReference type="PROSITE" id="PS52019">
    <property type="entry name" value="PKS_MFAS_DH"/>
    <property type="match status" value="1"/>
</dbReference>
<feature type="compositionally biased region" description="Low complexity" evidence="7">
    <location>
        <begin position="893"/>
        <end position="910"/>
    </location>
</feature>
<dbReference type="GO" id="GO:0004315">
    <property type="term" value="F:3-oxoacyl-[acyl-carrier-protein] synthase activity"/>
    <property type="evidence" value="ECO:0007669"/>
    <property type="project" value="InterPro"/>
</dbReference>
<dbReference type="InterPro" id="IPR042104">
    <property type="entry name" value="PKS_dehydratase_sf"/>
</dbReference>
<sequence>MHLHARERGATVTDAEHTRSAQSAADAPVAVVGLSCRLPGVSTPDAFWRLLCEGRESIVPPPERLGEPAPERGLRWGGYLDRVEEFDAAFFGISPREALAMDPQQRLMLELSWEAVENARAAPETLRGTNTGVFTGAVSSEYERLLAGSATHHTHTGTQRGMIANRVSYTLGFGGPSLTVDSGQSSSLVSVHMAMESLRRGECDQALAGGVNLILTPEGTENIELFGGLSPDAHCYTFDSRANGYVRGEGGAVVVLKPLERALADGDRVHAVLRGGAVNNSGQTSYLARPDTEGQIEVVRTAHRRSAVEPEQVGYVELHGTGTPAGDPVEASALGEVFSTTREEALRVGSVKTNIGHLEGAAGVVGLLKVVLSLSHGQLPPTRNFAEPNPDIDLEALRLHPQVAREAWPTERPLAGVSSFGMGGTNCHLVLGPPPPESPEQAGPGLGENALDPVPWVLSAHSEAALRAQASVLHSYVSQRPGLRAEDVGYSLATTRSTMEHRAVILAPGESGTRELDSVRPSGPVDVHQAGPVMVFPGQGGQWEGMARALLDSRGPLSQVFTMRLRECERALDPHVDWSLVRVLRGEADSPACTGPDAPVDVVQPVLWAVMVSLARVWETMGVRPAAVIGHSQGEIAAACVAGVLSLDEAARVVAQRSRSLTELAGTGGMASLGMSRRRAEELVARVDDLHLAAVNGPESVIVSGSPEAVRRAVDHCVDNGLHGALVDVDYASHSGHVEHIRDNLLDRLQGLDPQPGRVPVLSTLTGEPLDGEGPAMDGRYWYLSLRGTVRFAQAVSAAVEAGHTAFIEVGPHPVLYHGIRHTLEQAGVEGTVLATLRRDHGDQGQLLTAAAEAYTSGLDVDWGALLRGAGARRVDLPTYPFQRSRYWPETVPAAPAAAPAPQTGAPRTPAEGDTATVDTLGLVRTLGAQILEVEALAETDDTRAFRDLGFDSVMLMELADLIEDGTGYRLEDTDLFDLPTPSELAAFLTEQLGEGTHDLAAPAAPARTSPATMPEPAAVARTAPEDDPVAITAMACRLPGGVRSPEALWSLVDSGGDATGEFPDNRGWDLDRIFDPEQGKAGHTYTRRGGFLHDADQFDAAFFGISPREADAMDPQQRLLLETSWEAVHRAGLATDELRGQQVGVFVGAMPTEYGPRLADPGTGTDGGYRLTGSTLSVASGRIAYVLGLRGPALTIDTACSASLVALHQAAAAIRRGECGMALAGGATVMATPGMFLEFSAQRGLSPDGRCRAFGSGADGTAWAEGAGMIMLERVSQARRAGRPVLALMRGSAVNSDGASNGLTAPNREAQERVVLASLASSGLEPHDIDAVEAHGTGTRLGDPIEARALMSVYGAGRGEAGLPDLRLGSLKSNIGHTQACAGVAGVIKMVQALRFGRLPRTLHADEPTGEVDWSDSGVRLLAENEEWPDTGRPRRAAVSSFGISGTNAHLLLEGVAEEGAPVIVPDDPFERSRHWIVPAPAEPEPEPEPLLGPGLELVSGETVFAGSLGVADHPWLVDHRLWGRAVVPGTAFVELVAQAGARVEAPVVTDLTLESPLALPRSAPVSVQVSVGAPGSDGRRRVLLHSRGPDEGTWTRNAEGALAPVPDTAEAVEGPLTEWPPAGAEELDVRGTYPALARRGYQYGPVFRGLEGLWRRGQDLWAELALPDGAGSTPFHGPHPALADAALHAPIMYGPEDGRDLLVPFSWDGVRTHPSTGTPPDRLRVLARPLGGGRYLVRAWDTGGRPVLSVGDLALRPLSADALPDDGHEEPGLYRQEWRSVRVPMPDSHLPKGLASLDSLAEGAPVPDVVFAEPPAHAVYVEDDAPPAAVRQGLEWALETVRAWLSDPRNEHARLVLVTWHAVSTGPEEEITGLAAAPLWGLLRSAQREHPGRLVLVDSDGSEESHRLLTSAVGLGEPEVALRQGAAMVPRLVAEETSTAGAAWRLDTREPGTLTGVVPVPAPEAVAPLGPGEVRVAVHAAGVNFRDVVVALGLVEGETGMGIEGAGTVTEVGTDVADLAPGDRVMGMFEGAFGPTAVADRRRLARVPAGWTSEEAAAVPVVYLTAYYALVDLAAIRPGESVLVHSAAGGVGQAAVQLARHMGAKVFGTASPHEWPGLARLGLTEARLSSSRTLEFADRVREANEGRGVDVVLNSLTGASIDTSLGLLRSPIDGQGPGGRFVEMGKTDIRGQEWVNAHYPGREYQAFNLPDVDPARIGAMLERVLELFESGVLHHMPVTTHDVGEVRQALELLQHGDEIGKTVLTVPAYFPQEGTALITGGTGTLGHVMARHLVSAHGLRHLTLLSRRGGDTPGQDARTEELRALGAEVDVRACDAADRDSLAALLDSLDRPLSAVVHTAGVLDDATVLGLDTERVEKVLRPKVDAAWNLHELTLAHRPGAFLLFSSAVGTLGNPGQANYAAANVFCDVLAQHRRGQGLPATSLAWGLWQEASGMTAHLGAGDLDVLGRGGLLPMPTAKALALFDAALACEAPVLVPAMLDLVDGPDLPLLRELDRPEGTPEPAAAQDRGPHLSTEALEPLGVDERRRLLLTEVCAQAAVVLGHDPDSGEARVPAERPFKELGFDSLTGVELRNRLGAAVGVRLPATAVFDHPTPRELGLLLDELLFPQAAGADEEPPAPTVGRNGEETGADGIDGMAVDDLVSLALQGQSPASGEGDG</sequence>
<evidence type="ECO:0000256" key="7">
    <source>
        <dbReference type="SAM" id="MobiDB-lite"/>
    </source>
</evidence>
<feature type="domain" description="Ketosynthase family 3 (KS3)" evidence="9">
    <location>
        <begin position="1027"/>
        <end position="1456"/>
    </location>
</feature>
<dbReference type="Gene3D" id="1.10.1200.10">
    <property type="entry name" value="ACP-like"/>
    <property type="match status" value="2"/>
</dbReference>
<keyword evidence="3" id="KW-0808">Transferase</keyword>
<dbReference type="Gene3D" id="3.40.50.720">
    <property type="entry name" value="NAD(P)-binding Rossmann-like Domain"/>
    <property type="match status" value="1"/>
</dbReference>
<dbReference type="SUPFAM" id="SSF53901">
    <property type="entry name" value="Thiolase-like"/>
    <property type="match status" value="2"/>
</dbReference>
<evidence type="ECO:0000256" key="2">
    <source>
        <dbReference type="ARBA" id="ARBA00022553"/>
    </source>
</evidence>
<dbReference type="Gene3D" id="3.10.129.110">
    <property type="entry name" value="Polyketide synthase dehydratase"/>
    <property type="match status" value="1"/>
</dbReference>
<feature type="domain" description="Carrier" evidence="8">
    <location>
        <begin position="918"/>
        <end position="993"/>
    </location>
</feature>
<dbReference type="InterPro" id="IPR013968">
    <property type="entry name" value="PKS_KR"/>
</dbReference>
<dbReference type="SUPFAM" id="SSF51735">
    <property type="entry name" value="NAD(P)-binding Rossmann-fold domains"/>
    <property type="match status" value="3"/>
</dbReference>
<dbReference type="PANTHER" id="PTHR43775">
    <property type="entry name" value="FATTY ACID SYNTHASE"/>
    <property type="match status" value="1"/>
</dbReference>
<dbReference type="InterPro" id="IPR049551">
    <property type="entry name" value="PKS_DH_C"/>
</dbReference>
<dbReference type="InterPro" id="IPR014031">
    <property type="entry name" value="Ketoacyl_synth_C"/>
</dbReference>
<feature type="domain" description="Ketosynthase family 3 (KS3)" evidence="9">
    <location>
        <begin position="26"/>
        <end position="433"/>
    </location>
</feature>
<evidence type="ECO:0000256" key="6">
    <source>
        <dbReference type="PROSITE-ProRule" id="PRU01363"/>
    </source>
</evidence>
<keyword evidence="2" id="KW-0597">Phosphoprotein</keyword>
<dbReference type="Pfam" id="PF13602">
    <property type="entry name" value="ADH_zinc_N_2"/>
    <property type="match status" value="1"/>
</dbReference>
<dbReference type="Pfam" id="PF00550">
    <property type="entry name" value="PP-binding"/>
    <property type="match status" value="2"/>
</dbReference>
<dbReference type="CDD" id="cd08956">
    <property type="entry name" value="KR_3_FAS_SDR_x"/>
    <property type="match status" value="1"/>
</dbReference>
<dbReference type="GO" id="GO:0008270">
    <property type="term" value="F:zinc ion binding"/>
    <property type="evidence" value="ECO:0007669"/>
    <property type="project" value="InterPro"/>
</dbReference>
<dbReference type="Gene3D" id="3.40.50.11460">
    <property type="match status" value="1"/>
</dbReference>
<evidence type="ECO:0000256" key="5">
    <source>
        <dbReference type="ARBA" id="ARBA00023315"/>
    </source>
</evidence>
<dbReference type="EMBL" id="BMXL01000005">
    <property type="protein sequence ID" value="GHD21295.1"/>
    <property type="molecule type" value="Genomic_DNA"/>
</dbReference>
<dbReference type="InterPro" id="IPR016039">
    <property type="entry name" value="Thiolase-like"/>
</dbReference>
<keyword evidence="12" id="KW-1185">Reference proteome</keyword>
<accession>A0A919CGJ4</accession>
<dbReference type="Gene3D" id="3.30.70.3290">
    <property type="match status" value="1"/>
</dbReference>
<feature type="region of interest" description="Disordered" evidence="7">
    <location>
        <begin position="893"/>
        <end position="914"/>
    </location>
</feature>
<dbReference type="SUPFAM" id="SSF50129">
    <property type="entry name" value="GroES-like"/>
    <property type="match status" value="1"/>
</dbReference>
<dbReference type="SUPFAM" id="SSF52151">
    <property type="entry name" value="FabD/lysophospholipase-like"/>
    <property type="match status" value="1"/>
</dbReference>
<dbReference type="Pfam" id="PF22953">
    <property type="entry name" value="SpnB_Rossmann"/>
    <property type="match status" value="1"/>
</dbReference>
<dbReference type="Pfam" id="PF02801">
    <property type="entry name" value="Ketoacyl-synt_C"/>
    <property type="match status" value="2"/>
</dbReference>
<feature type="region of interest" description="N-terminal hotdog fold" evidence="6">
    <location>
        <begin position="1490"/>
        <end position="1611"/>
    </location>
</feature>
<dbReference type="InterPro" id="IPR013154">
    <property type="entry name" value="ADH-like_N"/>
</dbReference>
<feature type="region of interest" description="C-terminal hotdog fold" evidence="6">
    <location>
        <begin position="1626"/>
        <end position="1766"/>
    </location>
</feature>
<dbReference type="InterPro" id="IPR036736">
    <property type="entry name" value="ACP-like_sf"/>
</dbReference>
<dbReference type="SMART" id="SM00829">
    <property type="entry name" value="PKS_ER"/>
    <property type="match status" value="1"/>
</dbReference>
<dbReference type="Gene3D" id="3.90.180.10">
    <property type="entry name" value="Medium-chain alcohol dehydrogenases, catalytic domain"/>
    <property type="match status" value="1"/>
</dbReference>
<dbReference type="InterPro" id="IPR020806">
    <property type="entry name" value="PKS_PP-bd"/>
</dbReference>
<dbReference type="InterPro" id="IPR057326">
    <property type="entry name" value="KR_dom"/>
</dbReference>
<evidence type="ECO:0000313" key="12">
    <source>
        <dbReference type="Proteomes" id="UP000654947"/>
    </source>
</evidence>
<dbReference type="PROSITE" id="PS52004">
    <property type="entry name" value="KS3_2"/>
    <property type="match status" value="2"/>
</dbReference>
<dbReference type="FunFam" id="3.40.366.10:FF:000002">
    <property type="entry name" value="Probable polyketide synthase 2"/>
    <property type="match status" value="1"/>
</dbReference>
<gene>
    <name evidence="11" type="ORF">GCM10007147_14530</name>
</gene>
<dbReference type="PROSITE" id="PS00606">
    <property type="entry name" value="KS3_1"/>
    <property type="match status" value="1"/>
</dbReference>
<evidence type="ECO:0000256" key="3">
    <source>
        <dbReference type="ARBA" id="ARBA00022679"/>
    </source>
</evidence>
<dbReference type="CDD" id="cd05195">
    <property type="entry name" value="enoyl_red"/>
    <property type="match status" value="1"/>
</dbReference>
<dbReference type="FunFam" id="3.40.47.10:FF:000019">
    <property type="entry name" value="Polyketide synthase type I"/>
    <property type="match status" value="1"/>
</dbReference>
<evidence type="ECO:0000256" key="4">
    <source>
        <dbReference type="ARBA" id="ARBA00023268"/>
    </source>
</evidence>
<dbReference type="InterPro" id="IPR016035">
    <property type="entry name" value="Acyl_Trfase/lysoPLipase"/>
</dbReference>
<dbReference type="PROSITE" id="PS00012">
    <property type="entry name" value="PHOSPHOPANTETHEINE"/>
    <property type="match status" value="2"/>
</dbReference>
<dbReference type="InterPro" id="IPR014043">
    <property type="entry name" value="Acyl_transferase_dom"/>
</dbReference>
<dbReference type="Pfam" id="PF14765">
    <property type="entry name" value="PS-DH"/>
    <property type="match status" value="1"/>
</dbReference>
<dbReference type="InterPro" id="IPR016036">
    <property type="entry name" value="Malonyl_transacylase_ACP-bd"/>
</dbReference>
<comment type="caution">
    <text evidence="11">The sequence shown here is derived from an EMBL/GenBank/DDBJ whole genome shotgun (WGS) entry which is preliminary data.</text>
</comment>
<dbReference type="InterPro" id="IPR011032">
    <property type="entry name" value="GroES-like_sf"/>
</dbReference>
<dbReference type="Gene3D" id="3.40.47.10">
    <property type="match status" value="2"/>
</dbReference>
<dbReference type="InterPro" id="IPR018201">
    <property type="entry name" value="Ketoacyl_synth_AS"/>
</dbReference>
<dbReference type="InterPro" id="IPR036291">
    <property type="entry name" value="NAD(P)-bd_dom_sf"/>
</dbReference>
<feature type="region of interest" description="Disordered" evidence="7">
    <location>
        <begin position="2513"/>
        <end position="2537"/>
    </location>
</feature>
<feature type="compositionally biased region" description="Basic and acidic residues" evidence="7">
    <location>
        <begin position="1"/>
        <end position="19"/>
    </location>
</feature>
<name>A0A919CGJ4_9ACTN</name>
<feature type="region of interest" description="Disordered" evidence="7">
    <location>
        <begin position="2634"/>
        <end position="2659"/>
    </location>
</feature>
<dbReference type="GO" id="GO:0004312">
    <property type="term" value="F:fatty acid synthase activity"/>
    <property type="evidence" value="ECO:0007669"/>
    <property type="project" value="TreeGrafter"/>
</dbReference>
<dbReference type="Pfam" id="PF08240">
    <property type="entry name" value="ADH_N"/>
    <property type="match status" value="1"/>
</dbReference>
<dbReference type="InterPro" id="IPR014030">
    <property type="entry name" value="Ketoacyl_synth_N"/>
</dbReference>
<evidence type="ECO:0000313" key="11">
    <source>
        <dbReference type="EMBL" id="GHD21295.1"/>
    </source>
</evidence>
<evidence type="ECO:0000259" key="10">
    <source>
        <dbReference type="PROSITE" id="PS52019"/>
    </source>
</evidence>
<reference evidence="11 12" key="1">
    <citation type="journal article" date="2014" name="Int. J. Syst. Evol. Microbiol.">
        <title>Complete genome sequence of Corynebacterium casei LMG S-19264T (=DSM 44701T), isolated from a smear-ripened cheese.</title>
        <authorList>
            <consortium name="US DOE Joint Genome Institute (JGI-PGF)"/>
            <person name="Walter F."/>
            <person name="Albersmeier A."/>
            <person name="Kalinowski J."/>
            <person name="Ruckert C."/>
        </authorList>
    </citation>
    <scope>NUCLEOTIDE SEQUENCE [LARGE SCALE GENOMIC DNA]</scope>
    <source>
        <strain evidence="11 12">KCTC 19473</strain>
    </source>
</reference>
<proteinExistence type="predicted"/>
<dbReference type="InterPro" id="IPR020841">
    <property type="entry name" value="PKS_Beta-ketoAc_synthase_dom"/>
</dbReference>
<dbReference type="SUPFAM" id="SSF47336">
    <property type="entry name" value="ACP-like"/>
    <property type="match status" value="2"/>
</dbReference>
<dbReference type="Pfam" id="PF00109">
    <property type="entry name" value="ketoacyl-synt"/>
    <property type="match status" value="2"/>
</dbReference>
<feature type="active site" description="Proton donor; for dehydratase activity" evidence="6">
    <location>
        <position position="1686"/>
    </location>
</feature>
<feature type="domain" description="PKS/mFAS DH" evidence="10">
    <location>
        <begin position="1490"/>
        <end position="1766"/>
    </location>
</feature>
<dbReference type="InterPro" id="IPR055123">
    <property type="entry name" value="SpnB-like_Rossmann"/>
</dbReference>
<dbReference type="Proteomes" id="UP000654947">
    <property type="component" value="Unassembled WGS sequence"/>
</dbReference>
<keyword evidence="1" id="KW-0596">Phosphopantetheine</keyword>
<organism evidence="11 12">
    <name type="scientific">Nocardiopsis kunsanensis</name>
    <dbReference type="NCBI Taxonomy" id="141693"/>
    <lineage>
        <taxon>Bacteria</taxon>
        <taxon>Bacillati</taxon>
        <taxon>Actinomycetota</taxon>
        <taxon>Actinomycetes</taxon>
        <taxon>Streptosporangiales</taxon>
        <taxon>Nocardiopsidaceae</taxon>
        <taxon>Nocardiopsis</taxon>
    </lineage>
</organism>
<dbReference type="PANTHER" id="PTHR43775:SF37">
    <property type="entry name" value="SI:DKEY-61P9.11"/>
    <property type="match status" value="1"/>
</dbReference>
<dbReference type="InterPro" id="IPR032821">
    <property type="entry name" value="PKS_assoc"/>
</dbReference>
<dbReference type="GO" id="GO:0031177">
    <property type="term" value="F:phosphopantetheine binding"/>
    <property type="evidence" value="ECO:0007669"/>
    <property type="project" value="InterPro"/>
</dbReference>
<dbReference type="InterPro" id="IPR009081">
    <property type="entry name" value="PP-bd_ACP"/>
</dbReference>
<dbReference type="Gene3D" id="3.40.366.10">
    <property type="entry name" value="Malonyl-Coenzyme A Acyl Carrier Protein, domain 2"/>
    <property type="match status" value="1"/>
</dbReference>
<dbReference type="InterPro" id="IPR002364">
    <property type="entry name" value="Quin_OxRdtase/zeta-crystal_CS"/>
</dbReference>
<evidence type="ECO:0000259" key="9">
    <source>
        <dbReference type="PROSITE" id="PS52004"/>
    </source>
</evidence>
<dbReference type="SMART" id="SM01294">
    <property type="entry name" value="PKS_PP_betabranch"/>
    <property type="match status" value="1"/>
</dbReference>
<dbReference type="Pfam" id="PF00698">
    <property type="entry name" value="Acyl_transf_1"/>
    <property type="match status" value="1"/>
</dbReference>
<evidence type="ECO:0008006" key="13">
    <source>
        <dbReference type="Google" id="ProtNLM"/>
    </source>
</evidence>
<feature type="domain" description="Carrier" evidence="8">
    <location>
        <begin position="2550"/>
        <end position="2628"/>
    </location>
</feature>
<dbReference type="SMART" id="SM00827">
    <property type="entry name" value="PKS_AT"/>
    <property type="match status" value="1"/>
</dbReference>
<evidence type="ECO:0000259" key="8">
    <source>
        <dbReference type="PROSITE" id="PS50075"/>
    </source>
</evidence>
<dbReference type="SMART" id="SM00825">
    <property type="entry name" value="PKS_KS"/>
    <property type="match status" value="2"/>
</dbReference>
<dbReference type="Pfam" id="PF21089">
    <property type="entry name" value="PKS_DH_N"/>
    <property type="match status" value="1"/>
</dbReference>